<dbReference type="OrthoDB" id="9783218at2"/>
<dbReference type="PANTHER" id="PTHR43386:SF1">
    <property type="entry name" value="D,D-DIPEPTIDE TRANSPORT SYSTEM PERMEASE PROTEIN DDPC-RELATED"/>
    <property type="match status" value="1"/>
</dbReference>
<feature type="transmembrane region" description="Helical" evidence="7">
    <location>
        <begin position="254"/>
        <end position="279"/>
    </location>
</feature>
<dbReference type="EMBL" id="CP001034">
    <property type="protein sequence ID" value="ACB85764.1"/>
    <property type="molecule type" value="Genomic_DNA"/>
</dbReference>
<feature type="transmembrane region" description="Helical" evidence="7">
    <location>
        <begin position="20"/>
        <end position="42"/>
    </location>
</feature>
<reference evidence="9 10" key="2">
    <citation type="journal article" date="2011" name="J. Bacteriol.">
        <title>Complete genome sequence of the anaerobic, halophilic alkalithermophile Natranaerobius thermophilus JW/NM-WN-LF.</title>
        <authorList>
            <person name="Zhao B."/>
            <person name="Mesbah N.M."/>
            <person name="Dalin E."/>
            <person name="Goodwin L."/>
            <person name="Nolan M."/>
            <person name="Pitluck S."/>
            <person name="Chertkov O."/>
            <person name="Brettin T.S."/>
            <person name="Han J."/>
            <person name="Larimer F.W."/>
            <person name="Land M.L."/>
            <person name="Hauser L."/>
            <person name="Kyrpides N."/>
            <person name="Wiegel J."/>
        </authorList>
    </citation>
    <scope>NUCLEOTIDE SEQUENCE [LARGE SCALE GENOMIC DNA]</scope>
    <source>
        <strain evidence="10">ATCC BAA-1301 / DSM 18059 / JW/NM-WN-LF</strain>
    </source>
</reference>
<dbReference type="Gene3D" id="1.10.3720.10">
    <property type="entry name" value="MetI-like"/>
    <property type="match status" value="1"/>
</dbReference>
<evidence type="ECO:0000256" key="1">
    <source>
        <dbReference type="ARBA" id="ARBA00004651"/>
    </source>
</evidence>
<dbReference type="SUPFAM" id="SSF161098">
    <property type="entry name" value="MetI-like"/>
    <property type="match status" value="1"/>
</dbReference>
<evidence type="ECO:0000256" key="6">
    <source>
        <dbReference type="ARBA" id="ARBA00023136"/>
    </source>
</evidence>
<dbReference type="InterPro" id="IPR050366">
    <property type="entry name" value="BP-dependent_transpt_permease"/>
</dbReference>
<feature type="domain" description="ABC transmembrane type-1" evidence="8">
    <location>
        <begin position="86"/>
        <end position="276"/>
    </location>
</feature>
<proteinExistence type="inferred from homology"/>
<evidence type="ECO:0000256" key="5">
    <source>
        <dbReference type="ARBA" id="ARBA00022989"/>
    </source>
</evidence>
<dbReference type="InterPro" id="IPR035906">
    <property type="entry name" value="MetI-like_sf"/>
</dbReference>
<keyword evidence="10" id="KW-1185">Reference proteome</keyword>
<keyword evidence="3" id="KW-1003">Cell membrane</keyword>
<organism evidence="9 10">
    <name type="scientific">Natranaerobius thermophilus (strain ATCC BAA-1301 / DSM 18059 / JW/NM-WN-LF)</name>
    <dbReference type="NCBI Taxonomy" id="457570"/>
    <lineage>
        <taxon>Bacteria</taxon>
        <taxon>Bacillati</taxon>
        <taxon>Bacillota</taxon>
        <taxon>Clostridia</taxon>
        <taxon>Natranaerobiales</taxon>
        <taxon>Natranaerobiaceae</taxon>
        <taxon>Natranaerobius</taxon>
    </lineage>
</organism>
<evidence type="ECO:0000256" key="4">
    <source>
        <dbReference type="ARBA" id="ARBA00022692"/>
    </source>
</evidence>
<dbReference type="STRING" id="457570.Nther_2198"/>
<keyword evidence="4 7" id="KW-0812">Transmembrane</keyword>
<dbReference type="InterPro" id="IPR025966">
    <property type="entry name" value="OppC_N"/>
</dbReference>
<dbReference type="HOGENOM" id="CLU_028518_8_0_9"/>
<feature type="transmembrane region" description="Helical" evidence="7">
    <location>
        <begin position="134"/>
        <end position="161"/>
    </location>
</feature>
<evidence type="ECO:0000256" key="2">
    <source>
        <dbReference type="ARBA" id="ARBA00022448"/>
    </source>
</evidence>
<reference evidence="9 10" key="1">
    <citation type="submission" date="2008-04" db="EMBL/GenBank/DDBJ databases">
        <title>Complete sequence of chromosome of Natranaerobius thermophilus JW/NM-WN-LF.</title>
        <authorList>
            <consortium name="US DOE Joint Genome Institute"/>
            <person name="Copeland A."/>
            <person name="Lucas S."/>
            <person name="Lapidus A."/>
            <person name="Glavina del Rio T."/>
            <person name="Dalin E."/>
            <person name="Tice H."/>
            <person name="Bruce D."/>
            <person name="Goodwin L."/>
            <person name="Pitluck S."/>
            <person name="Chertkov O."/>
            <person name="Brettin T."/>
            <person name="Detter J.C."/>
            <person name="Han C."/>
            <person name="Kuske C.R."/>
            <person name="Schmutz J."/>
            <person name="Larimer F."/>
            <person name="Land M."/>
            <person name="Hauser L."/>
            <person name="Kyrpides N."/>
            <person name="Lykidis A."/>
            <person name="Mesbah N.M."/>
            <person name="Wiegel J."/>
        </authorList>
    </citation>
    <scope>NUCLEOTIDE SEQUENCE [LARGE SCALE GENOMIC DNA]</scope>
    <source>
        <strain evidence="10">ATCC BAA-1301 / DSM 18059 / JW/NM-WN-LF</strain>
    </source>
</reference>
<dbReference type="GO" id="GO:0055085">
    <property type="term" value="P:transmembrane transport"/>
    <property type="evidence" value="ECO:0007669"/>
    <property type="project" value="InterPro"/>
</dbReference>
<dbReference type="GO" id="GO:0005886">
    <property type="term" value="C:plasma membrane"/>
    <property type="evidence" value="ECO:0007669"/>
    <property type="project" value="UniProtKB-SubCell"/>
</dbReference>
<dbReference type="Pfam" id="PF00528">
    <property type="entry name" value="BPD_transp_1"/>
    <property type="match status" value="1"/>
</dbReference>
<dbReference type="CDD" id="cd06261">
    <property type="entry name" value="TM_PBP2"/>
    <property type="match status" value="1"/>
</dbReference>
<sequence>MDTLLKFFRSAYDILSKDKISFVGIGMLIFFILIAAFAPILAPHDTDEMHRDSEGEIRRVEGPSREHPLGTTNYGRDVMSQLIMGSRIALVVGILAAFFVTIIGTHVGLFAGYYGGWVDNLLMRIVDIMYAIPFIPFVIILVALLEPSLGNIILAISLLTWRTVARIIRSQVLTVVQRPYVKAARVAGASNLRIIYLYILPNVLPLVLLEMSLMMAWAILAEASVSFIGFGDPDSISWGQMLQNAFVSGAVRRAWWWVIPPGVAISLTLLAVFFASRALEVAVNPRLRRR</sequence>
<dbReference type="AlphaFoldDB" id="B2A7Z2"/>
<keyword evidence="6 7" id="KW-0472">Membrane</keyword>
<evidence type="ECO:0000256" key="3">
    <source>
        <dbReference type="ARBA" id="ARBA00022475"/>
    </source>
</evidence>
<dbReference type="InParanoid" id="B2A7Z2"/>
<dbReference type="KEGG" id="nth:Nther_2198"/>
<dbReference type="Pfam" id="PF12911">
    <property type="entry name" value="OppC_N"/>
    <property type="match status" value="1"/>
</dbReference>
<evidence type="ECO:0000313" key="9">
    <source>
        <dbReference type="EMBL" id="ACB85764.1"/>
    </source>
</evidence>
<dbReference type="RefSeq" id="WP_012448616.1">
    <property type="nucleotide sequence ID" value="NC_010718.1"/>
</dbReference>
<feature type="transmembrane region" description="Helical" evidence="7">
    <location>
        <begin position="195"/>
        <end position="220"/>
    </location>
</feature>
<comment type="similarity">
    <text evidence="7">Belongs to the binding-protein-dependent transport system permease family.</text>
</comment>
<dbReference type="eggNOG" id="COG1173">
    <property type="taxonomic scope" value="Bacteria"/>
</dbReference>
<keyword evidence="5 7" id="KW-1133">Transmembrane helix</keyword>
<evidence type="ECO:0000313" key="10">
    <source>
        <dbReference type="Proteomes" id="UP000001683"/>
    </source>
</evidence>
<gene>
    <name evidence="9" type="ordered locus">Nther_2198</name>
</gene>
<evidence type="ECO:0000256" key="7">
    <source>
        <dbReference type="RuleBase" id="RU363032"/>
    </source>
</evidence>
<feature type="transmembrane region" description="Helical" evidence="7">
    <location>
        <begin position="88"/>
        <end position="114"/>
    </location>
</feature>
<protein>
    <submittedName>
        <fullName evidence="9">Binding-protein-dependent transport systems inner membrane component</fullName>
    </submittedName>
</protein>
<name>B2A7Z2_NATTJ</name>
<dbReference type="InterPro" id="IPR000515">
    <property type="entry name" value="MetI-like"/>
</dbReference>
<comment type="subcellular location">
    <subcellularLocation>
        <location evidence="1 7">Cell membrane</location>
        <topology evidence="1 7">Multi-pass membrane protein</topology>
    </subcellularLocation>
</comment>
<evidence type="ECO:0000259" key="8">
    <source>
        <dbReference type="PROSITE" id="PS50928"/>
    </source>
</evidence>
<dbReference type="PANTHER" id="PTHR43386">
    <property type="entry name" value="OLIGOPEPTIDE TRANSPORT SYSTEM PERMEASE PROTEIN APPC"/>
    <property type="match status" value="1"/>
</dbReference>
<dbReference type="Proteomes" id="UP000001683">
    <property type="component" value="Chromosome"/>
</dbReference>
<keyword evidence="2 7" id="KW-0813">Transport</keyword>
<accession>B2A7Z2</accession>
<dbReference type="PROSITE" id="PS50928">
    <property type="entry name" value="ABC_TM1"/>
    <property type="match status" value="1"/>
</dbReference>